<dbReference type="InterPro" id="IPR021027">
    <property type="entry name" value="Transposase_put_HTH"/>
</dbReference>
<evidence type="ECO:0000313" key="3">
    <source>
        <dbReference type="Proteomes" id="UP001595748"/>
    </source>
</evidence>
<dbReference type="RefSeq" id="WP_380075654.1">
    <property type="nucleotide sequence ID" value="NZ_JBHRZF010000013.1"/>
</dbReference>
<protein>
    <submittedName>
        <fullName evidence="2">Helix-turn-helix domain-containing protein</fullName>
    </submittedName>
</protein>
<proteinExistence type="predicted"/>
<evidence type="ECO:0000259" key="1">
    <source>
        <dbReference type="Pfam" id="PF12323"/>
    </source>
</evidence>
<reference evidence="3" key="1">
    <citation type="journal article" date="2019" name="Int. J. Syst. Evol. Microbiol.">
        <title>The Global Catalogue of Microorganisms (GCM) 10K type strain sequencing project: providing services to taxonomists for standard genome sequencing and annotation.</title>
        <authorList>
            <consortium name="The Broad Institute Genomics Platform"/>
            <consortium name="The Broad Institute Genome Sequencing Center for Infectious Disease"/>
            <person name="Wu L."/>
            <person name="Ma J."/>
        </authorList>
    </citation>
    <scope>NUCLEOTIDE SEQUENCE [LARGE SCALE GENOMIC DNA]</scope>
    <source>
        <strain evidence="3">CCTCC AB 2013263</strain>
    </source>
</reference>
<accession>A0ABV8A2L8</accession>
<name>A0ABV8A2L8_9DEIO</name>
<sequence>MTPIQTTTHLKAFRYRLRPTKAQEATLLEQLRLCRNLYNCALQERRDAYRKAGVSLTAYDQM</sequence>
<dbReference type="EMBL" id="JBHRZF010000013">
    <property type="protein sequence ID" value="MFC3859490.1"/>
    <property type="molecule type" value="Genomic_DNA"/>
</dbReference>
<gene>
    <name evidence="2" type="ORF">ACFOPQ_01710</name>
</gene>
<keyword evidence="3" id="KW-1185">Reference proteome</keyword>
<dbReference type="Pfam" id="PF12323">
    <property type="entry name" value="HTH_OrfB_IS605"/>
    <property type="match status" value="1"/>
</dbReference>
<organism evidence="2 3">
    <name type="scientific">Deinococcus antarcticus</name>
    <dbReference type="NCBI Taxonomy" id="1298767"/>
    <lineage>
        <taxon>Bacteria</taxon>
        <taxon>Thermotogati</taxon>
        <taxon>Deinococcota</taxon>
        <taxon>Deinococci</taxon>
        <taxon>Deinococcales</taxon>
        <taxon>Deinococcaceae</taxon>
        <taxon>Deinococcus</taxon>
    </lineage>
</organism>
<comment type="caution">
    <text evidence="2">The sequence shown here is derived from an EMBL/GenBank/DDBJ whole genome shotgun (WGS) entry which is preliminary data.</text>
</comment>
<feature type="non-terminal residue" evidence="2">
    <location>
        <position position="62"/>
    </location>
</feature>
<dbReference type="Proteomes" id="UP001595748">
    <property type="component" value="Unassembled WGS sequence"/>
</dbReference>
<evidence type="ECO:0000313" key="2">
    <source>
        <dbReference type="EMBL" id="MFC3859490.1"/>
    </source>
</evidence>
<feature type="domain" description="Transposase putative helix-turn-helix" evidence="1">
    <location>
        <begin position="10"/>
        <end position="51"/>
    </location>
</feature>